<sequence>MTLGAVRASPTSAQRVPQLVPGEWAIRNIGQKPKRKVVLIEESDWPEIQNTARHPKFPARSVGHPPTNSVMFRLAGMGAPGVLALCPLCPLMYGSPWVAGHPDPGTHLASRALVWSSILSLPPHPPPNCLQQDPLLGPSLCHHLKTPPRDEHLCHLAACVGPSCSGPVFAST</sequence>
<name>A0A5E4CD55_MARMO</name>
<evidence type="ECO:0000313" key="1">
    <source>
        <dbReference type="EMBL" id="VTJ79773.1"/>
    </source>
</evidence>
<organism evidence="1 2">
    <name type="scientific">Marmota monax</name>
    <name type="common">Woodchuck</name>
    <dbReference type="NCBI Taxonomy" id="9995"/>
    <lineage>
        <taxon>Eukaryota</taxon>
        <taxon>Metazoa</taxon>
        <taxon>Chordata</taxon>
        <taxon>Craniata</taxon>
        <taxon>Vertebrata</taxon>
        <taxon>Euteleostomi</taxon>
        <taxon>Mammalia</taxon>
        <taxon>Eutheria</taxon>
        <taxon>Euarchontoglires</taxon>
        <taxon>Glires</taxon>
        <taxon>Rodentia</taxon>
        <taxon>Sciuromorpha</taxon>
        <taxon>Sciuridae</taxon>
        <taxon>Xerinae</taxon>
        <taxon>Marmotini</taxon>
        <taxon>Marmota</taxon>
    </lineage>
</organism>
<proteinExistence type="predicted"/>
<gene>
    <name evidence="1" type="ORF">MONAX_5E017291</name>
</gene>
<accession>A0A5E4CD55</accession>
<dbReference type="AlphaFoldDB" id="A0A5E4CD55"/>
<evidence type="ECO:0000313" key="2">
    <source>
        <dbReference type="Proteomes" id="UP000335636"/>
    </source>
</evidence>
<dbReference type="EMBL" id="CABDUW010001224">
    <property type="protein sequence ID" value="VTJ79773.1"/>
    <property type="molecule type" value="Genomic_DNA"/>
</dbReference>
<reference evidence="1" key="1">
    <citation type="submission" date="2019-04" db="EMBL/GenBank/DDBJ databases">
        <authorList>
            <person name="Alioto T."/>
            <person name="Alioto T."/>
        </authorList>
    </citation>
    <scope>NUCLEOTIDE SEQUENCE [LARGE SCALE GENOMIC DNA]</scope>
</reference>
<keyword evidence="2" id="KW-1185">Reference proteome</keyword>
<dbReference type="Proteomes" id="UP000335636">
    <property type="component" value="Unassembled WGS sequence"/>
</dbReference>
<protein>
    <submittedName>
        <fullName evidence="1">Uncharacterized protein</fullName>
    </submittedName>
</protein>
<comment type="caution">
    <text evidence="1">The sequence shown here is derived from an EMBL/GenBank/DDBJ whole genome shotgun (WGS) entry which is preliminary data.</text>
</comment>